<comment type="caution">
    <text evidence="2">The sequence shown here is derived from an EMBL/GenBank/DDBJ whole genome shotgun (WGS) entry which is preliminary data.</text>
</comment>
<proteinExistence type="predicted"/>
<dbReference type="Pfam" id="PF03235">
    <property type="entry name" value="GmrSD_N"/>
    <property type="match status" value="1"/>
</dbReference>
<feature type="domain" description="GmrSD restriction endonucleases N-terminal" evidence="1">
    <location>
        <begin position="32"/>
        <end position="174"/>
    </location>
</feature>
<dbReference type="PANTHER" id="PTHR39639:SF1">
    <property type="entry name" value="DUF262 DOMAIN-CONTAINING PROTEIN"/>
    <property type="match status" value="1"/>
</dbReference>
<evidence type="ECO:0000313" key="2">
    <source>
        <dbReference type="EMBL" id="GAH69079.1"/>
    </source>
</evidence>
<sequence length="258" mass="30569">HDLEEEEEDENPNLLKNGKKVYTQAIDYDLETLNNKIENGKINPNPDFQRRYVWDNKKASRLIESFLLDIPIPLVYLSEEDDNSLSVIDGQQRLISINKFLRNDLKLSLGRKNPLTGKRFKDLDEKLQNKIINSGLRGMIIKKESDPEIKFEIFARLNRGSVQLNDAEIRNCIYRGEYNELLIKLAQYPHFQEILNYESWNKRMIAEEMILRFFAFFNKHYTRYKGPMRQFLNNEMELNQDLTRLNIGSLIESFKKSV</sequence>
<reference evidence="2" key="1">
    <citation type="journal article" date="2014" name="Front. Microbiol.">
        <title>High frequency of phylogenetically diverse reductive dehalogenase-homologous genes in deep subseafloor sedimentary metagenomes.</title>
        <authorList>
            <person name="Kawai M."/>
            <person name="Futagami T."/>
            <person name="Toyoda A."/>
            <person name="Takaki Y."/>
            <person name="Nishi S."/>
            <person name="Hori S."/>
            <person name="Arai W."/>
            <person name="Tsubouchi T."/>
            <person name="Morono Y."/>
            <person name="Uchiyama I."/>
            <person name="Ito T."/>
            <person name="Fujiyama A."/>
            <person name="Inagaki F."/>
            <person name="Takami H."/>
        </authorList>
    </citation>
    <scope>NUCLEOTIDE SEQUENCE</scope>
    <source>
        <strain evidence="2">Expedition CK06-06</strain>
    </source>
</reference>
<dbReference type="AlphaFoldDB" id="X1ISK6"/>
<accession>X1ISK6</accession>
<feature type="non-terminal residue" evidence="2">
    <location>
        <position position="258"/>
    </location>
</feature>
<name>X1ISK6_9ZZZZ</name>
<evidence type="ECO:0000259" key="1">
    <source>
        <dbReference type="Pfam" id="PF03235"/>
    </source>
</evidence>
<protein>
    <recommendedName>
        <fullName evidence="1">GmrSD restriction endonucleases N-terminal domain-containing protein</fullName>
    </recommendedName>
</protein>
<feature type="non-terminal residue" evidence="2">
    <location>
        <position position="1"/>
    </location>
</feature>
<gene>
    <name evidence="2" type="ORF">S03H2_52817</name>
</gene>
<organism evidence="2">
    <name type="scientific">marine sediment metagenome</name>
    <dbReference type="NCBI Taxonomy" id="412755"/>
    <lineage>
        <taxon>unclassified sequences</taxon>
        <taxon>metagenomes</taxon>
        <taxon>ecological metagenomes</taxon>
    </lineage>
</organism>
<dbReference type="PANTHER" id="PTHR39639">
    <property type="entry name" value="CHROMOSOME 16, WHOLE GENOME SHOTGUN SEQUENCE"/>
    <property type="match status" value="1"/>
</dbReference>
<dbReference type="InterPro" id="IPR004919">
    <property type="entry name" value="GmrSD_N"/>
</dbReference>
<dbReference type="EMBL" id="BARU01033584">
    <property type="protein sequence ID" value="GAH69079.1"/>
    <property type="molecule type" value="Genomic_DNA"/>
</dbReference>